<gene>
    <name evidence="2" type="ORF">PILCRDRAFT_14803</name>
</gene>
<accession>A0A0C3F1E5</accession>
<keyword evidence="3" id="KW-1185">Reference proteome</keyword>
<organism evidence="2 3">
    <name type="scientific">Piloderma croceum (strain F 1598)</name>
    <dbReference type="NCBI Taxonomy" id="765440"/>
    <lineage>
        <taxon>Eukaryota</taxon>
        <taxon>Fungi</taxon>
        <taxon>Dikarya</taxon>
        <taxon>Basidiomycota</taxon>
        <taxon>Agaricomycotina</taxon>
        <taxon>Agaricomycetes</taxon>
        <taxon>Agaricomycetidae</taxon>
        <taxon>Atheliales</taxon>
        <taxon>Atheliaceae</taxon>
        <taxon>Piloderma</taxon>
    </lineage>
</organism>
<evidence type="ECO:0000256" key="1">
    <source>
        <dbReference type="SAM" id="MobiDB-lite"/>
    </source>
</evidence>
<dbReference type="HOGENOM" id="CLU_2723098_0_0_1"/>
<protein>
    <submittedName>
        <fullName evidence="2">Uncharacterized protein</fullName>
    </submittedName>
</protein>
<feature type="region of interest" description="Disordered" evidence="1">
    <location>
        <begin position="1"/>
        <end position="25"/>
    </location>
</feature>
<dbReference type="AlphaFoldDB" id="A0A0C3F1E5"/>
<evidence type="ECO:0000313" key="3">
    <source>
        <dbReference type="Proteomes" id="UP000054166"/>
    </source>
</evidence>
<proteinExistence type="predicted"/>
<dbReference type="Proteomes" id="UP000054166">
    <property type="component" value="Unassembled WGS sequence"/>
</dbReference>
<evidence type="ECO:0000313" key="2">
    <source>
        <dbReference type="EMBL" id="KIM73989.1"/>
    </source>
</evidence>
<reference evidence="2 3" key="1">
    <citation type="submission" date="2014-04" db="EMBL/GenBank/DDBJ databases">
        <authorList>
            <consortium name="DOE Joint Genome Institute"/>
            <person name="Kuo A."/>
            <person name="Tarkka M."/>
            <person name="Buscot F."/>
            <person name="Kohler A."/>
            <person name="Nagy L.G."/>
            <person name="Floudas D."/>
            <person name="Copeland A."/>
            <person name="Barry K.W."/>
            <person name="Cichocki N."/>
            <person name="Veneault-Fourrey C."/>
            <person name="LaButti K."/>
            <person name="Lindquist E.A."/>
            <person name="Lipzen A."/>
            <person name="Lundell T."/>
            <person name="Morin E."/>
            <person name="Murat C."/>
            <person name="Sun H."/>
            <person name="Tunlid A."/>
            <person name="Henrissat B."/>
            <person name="Grigoriev I.V."/>
            <person name="Hibbett D.S."/>
            <person name="Martin F."/>
            <person name="Nordberg H.P."/>
            <person name="Cantor M.N."/>
            <person name="Hua S.X."/>
        </authorList>
    </citation>
    <scope>NUCLEOTIDE SEQUENCE [LARGE SCALE GENOMIC DNA]</scope>
    <source>
        <strain evidence="2 3">F 1598</strain>
    </source>
</reference>
<dbReference type="InParanoid" id="A0A0C3F1E5"/>
<dbReference type="EMBL" id="KN833069">
    <property type="protein sequence ID" value="KIM73989.1"/>
    <property type="molecule type" value="Genomic_DNA"/>
</dbReference>
<reference evidence="3" key="2">
    <citation type="submission" date="2015-01" db="EMBL/GenBank/DDBJ databases">
        <title>Evolutionary Origins and Diversification of the Mycorrhizal Mutualists.</title>
        <authorList>
            <consortium name="DOE Joint Genome Institute"/>
            <consortium name="Mycorrhizal Genomics Consortium"/>
            <person name="Kohler A."/>
            <person name="Kuo A."/>
            <person name="Nagy L.G."/>
            <person name="Floudas D."/>
            <person name="Copeland A."/>
            <person name="Barry K.W."/>
            <person name="Cichocki N."/>
            <person name="Veneault-Fourrey C."/>
            <person name="LaButti K."/>
            <person name="Lindquist E.A."/>
            <person name="Lipzen A."/>
            <person name="Lundell T."/>
            <person name="Morin E."/>
            <person name="Murat C."/>
            <person name="Riley R."/>
            <person name="Ohm R."/>
            <person name="Sun H."/>
            <person name="Tunlid A."/>
            <person name="Henrissat B."/>
            <person name="Grigoriev I.V."/>
            <person name="Hibbett D.S."/>
            <person name="Martin F."/>
        </authorList>
    </citation>
    <scope>NUCLEOTIDE SEQUENCE [LARGE SCALE GENOMIC DNA]</scope>
    <source>
        <strain evidence="3">F 1598</strain>
    </source>
</reference>
<name>A0A0C3F1E5_PILCF</name>
<sequence length="72" mass="7867">MDEDITTGPEVQQQPELRIAPTPPGLFSACDDDSMMSLRRTIADNEIDNVGSSFPDPPLCLPTQLLPPPFAR</sequence>